<dbReference type="GO" id="GO:0005975">
    <property type="term" value="P:carbohydrate metabolic process"/>
    <property type="evidence" value="ECO:0007669"/>
    <property type="project" value="InterPro"/>
</dbReference>
<dbReference type="InterPro" id="IPR051398">
    <property type="entry name" value="Polysacch_Deacetylase"/>
</dbReference>
<dbReference type="CDD" id="cd10918">
    <property type="entry name" value="CE4_NodB_like_5s_6s"/>
    <property type="match status" value="1"/>
</dbReference>
<dbReference type="STRING" id="1802114.A2719_00490"/>
<keyword evidence="3" id="KW-0472">Membrane</keyword>
<protein>
    <recommendedName>
        <fullName evidence="4">NodB homology domain-containing protein</fullName>
    </recommendedName>
</protein>
<dbReference type="EMBL" id="MHNK01000019">
    <property type="protein sequence ID" value="OGZ43164.1"/>
    <property type="molecule type" value="Genomic_DNA"/>
</dbReference>
<dbReference type="PANTHER" id="PTHR34216">
    <property type="match status" value="1"/>
</dbReference>
<accession>A0A1G2FYL2</accession>
<keyword evidence="3" id="KW-1133">Transmembrane helix</keyword>
<dbReference type="Gene3D" id="3.20.20.370">
    <property type="entry name" value="Glycoside hydrolase/deacetylase"/>
    <property type="match status" value="1"/>
</dbReference>
<comment type="caution">
    <text evidence="5">The sequence shown here is derived from an EMBL/GenBank/DDBJ whole genome shotgun (WGS) entry which is preliminary data.</text>
</comment>
<feature type="transmembrane region" description="Helical" evidence="3">
    <location>
        <begin position="6"/>
        <end position="25"/>
    </location>
</feature>
<evidence type="ECO:0000256" key="2">
    <source>
        <dbReference type="ARBA" id="ARBA00022729"/>
    </source>
</evidence>
<proteinExistence type="predicted"/>
<evidence type="ECO:0000313" key="5">
    <source>
        <dbReference type="EMBL" id="OGZ43164.1"/>
    </source>
</evidence>
<feature type="domain" description="NodB homology" evidence="4">
    <location>
        <begin position="95"/>
        <end position="275"/>
    </location>
</feature>
<dbReference type="SUPFAM" id="SSF88713">
    <property type="entry name" value="Glycoside hydrolase/deacetylase"/>
    <property type="match status" value="1"/>
</dbReference>
<dbReference type="GO" id="GO:0016810">
    <property type="term" value="F:hydrolase activity, acting on carbon-nitrogen (but not peptide) bonds"/>
    <property type="evidence" value="ECO:0007669"/>
    <property type="project" value="InterPro"/>
</dbReference>
<dbReference type="InterPro" id="IPR002509">
    <property type="entry name" value="NODB_dom"/>
</dbReference>
<evidence type="ECO:0000259" key="4">
    <source>
        <dbReference type="PROSITE" id="PS51677"/>
    </source>
</evidence>
<dbReference type="Proteomes" id="UP000177480">
    <property type="component" value="Unassembled WGS sequence"/>
</dbReference>
<keyword evidence="2" id="KW-0732">Signal</keyword>
<gene>
    <name evidence="5" type="ORF">A2719_00490</name>
</gene>
<dbReference type="GO" id="GO:0005576">
    <property type="term" value="C:extracellular region"/>
    <property type="evidence" value="ECO:0007669"/>
    <property type="project" value="UniProtKB-SubCell"/>
</dbReference>
<dbReference type="AlphaFoldDB" id="A0A1G2FYL2"/>
<evidence type="ECO:0000313" key="6">
    <source>
        <dbReference type="Proteomes" id="UP000177480"/>
    </source>
</evidence>
<sequence>MSVFLHRMLEICLFLSGLNAVYIFFSKKRLIMLGYHSISDSLNSILLQNDIYKHLSVPAAVFEKQLMFLQKHNYTFLRFSDLRNIREGKQAMPNRPVLLYFDDGYKDNYLNAYPILKKHGIPATLFVATDCIDKKRLLWDSALDPARANIFLSWDDIRAMQDVFDIGTHTASHRKLTTLKPDEVKEEFEMSRKRIYEMTGKRVVALSYPKSRWTLETRRCAQEAGFEFILAHGRGFRHSADFRYLEKIPVGPADSMMQFRVKLGIYYPLMNMGRK</sequence>
<keyword evidence="3" id="KW-0812">Transmembrane</keyword>
<dbReference type="PANTHER" id="PTHR34216:SF3">
    <property type="entry name" value="POLY-BETA-1,6-N-ACETYL-D-GLUCOSAMINE N-DEACETYLASE"/>
    <property type="match status" value="1"/>
</dbReference>
<evidence type="ECO:0000256" key="3">
    <source>
        <dbReference type="SAM" id="Phobius"/>
    </source>
</evidence>
<dbReference type="InterPro" id="IPR011330">
    <property type="entry name" value="Glyco_hydro/deAcase_b/a-brl"/>
</dbReference>
<reference evidence="5 6" key="1">
    <citation type="journal article" date="2016" name="Nat. Commun.">
        <title>Thousands of microbial genomes shed light on interconnected biogeochemical processes in an aquifer system.</title>
        <authorList>
            <person name="Anantharaman K."/>
            <person name="Brown C.T."/>
            <person name="Hug L.A."/>
            <person name="Sharon I."/>
            <person name="Castelle C.J."/>
            <person name="Probst A.J."/>
            <person name="Thomas B.C."/>
            <person name="Singh A."/>
            <person name="Wilkins M.J."/>
            <person name="Karaoz U."/>
            <person name="Brodie E.L."/>
            <person name="Williams K.H."/>
            <person name="Hubbard S.S."/>
            <person name="Banfield J.F."/>
        </authorList>
    </citation>
    <scope>NUCLEOTIDE SEQUENCE [LARGE SCALE GENOMIC DNA]</scope>
</reference>
<comment type="subcellular location">
    <subcellularLocation>
        <location evidence="1">Secreted</location>
    </subcellularLocation>
</comment>
<name>A0A1G2FYL2_9BACT</name>
<evidence type="ECO:0000256" key="1">
    <source>
        <dbReference type="ARBA" id="ARBA00004613"/>
    </source>
</evidence>
<dbReference type="PROSITE" id="PS51677">
    <property type="entry name" value="NODB"/>
    <property type="match status" value="1"/>
</dbReference>
<organism evidence="5 6">
    <name type="scientific">Candidatus Ryanbacteria bacterium RIFCSPHIGHO2_01_FULL_45_22</name>
    <dbReference type="NCBI Taxonomy" id="1802114"/>
    <lineage>
        <taxon>Bacteria</taxon>
        <taxon>Candidatus Ryaniibacteriota</taxon>
    </lineage>
</organism>
<dbReference type="Pfam" id="PF01522">
    <property type="entry name" value="Polysacc_deac_1"/>
    <property type="match status" value="1"/>
</dbReference>